<feature type="domain" description="Nudix hydrolase" evidence="7">
    <location>
        <begin position="46"/>
        <end position="182"/>
    </location>
</feature>
<gene>
    <name evidence="8" type="ORF">ACFOUT_02235</name>
</gene>
<dbReference type="Pfam" id="PF00293">
    <property type="entry name" value="NUDIX"/>
    <property type="match status" value="1"/>
</dbReference>
<proteinExistence type="predicted"/>
<dbReference type="Proteomes" id="UP001595814">
    <property type="component" value="Unassembled WGS sequence"/>
</dbReference>
<dbReference type="EC" id="3.6.1.55" evidence="8"/>
<dbReference type="CDD" id="cd03426">
    <property type="entry name" value="NUDIX_CoAse_Nudt7"/>
    <property type="match status" value="1"/>
</dbReference>
<keyword evidence="5" id="KW-0460">Magnesium</keyword>
<evidence type="ECO:0000256" key="6">
    <source>
        <dbReference type="ARBA" id="ARBA00023211"/>
    </source>
</evidence>
<dbReference type="RefSeq" id="WP_192462386.1">
    <property type="nucleotide sequence ID" value="NZ_JACYFJ010000003.1"/>
</dbReference>
<evidence type="ECO:0000256" key="2">
    <source>
        <dbReference type="ARBA" id="ARBA00001946"/>
    </source>
</evidence>
<evidence type="ECO:0000259" key="7">
    <source>
        <dbReference type="PROSITE" id="PS51462"/>
    </source>
</evidence>
<name>A0ABV8JJG9_9FLAO</name>
<dbReference type="GO" id="GO:0035539">
    <property type="term" value="F:8-oxo-7,8-dihydrodeoxyguanosine triphosphate pyrophosphatase activity"/>
    <property type="evidence" value="ECO:0007669"/>
    <property type="project" value="UniProtKB-EC"/>
</dbReference>
<keyword evidence="9" id="KW-1185">Reference proteome</keyword>
<protein>
    <submittedName>
        <fullName evidence="8">NUDIX hydrolase</fullName>
        <ecNumber evidence="8">3.6.1.55</ecNumber>
    </submittedName>
</protein>
<reference evidence="9" key="1">
    <citation type="journal article" date="2019" name="Int. J. Syst. Evol. Microbiol.">
        <title>The Global Catalogue of Microorganisms (GCM) 10K type strain sequencing project: providing services to taxonomists for standard genome sequencing and annotation.</title>
        <authorList>
            <consortium name="The Broad Institute Genomics Platform"/>
            <consortium name="The Broad Institute Genome Sequencing Center for Infectious Disease"/>
            <person name="Wu L."/>
            <person name="Ma J."/>
        </authorList>
    </citation>
    <scope>NUCLEOTIDE SEQUENCE [LARGE SCALE GENOMIC DNA]</scope>
    <source>
        <strain evidence="9">CECT 7477</strain>
    </source>
</reference>
<dbReference type="PANTHER" id="PTHR12992:SF11">
    <property type="entry name" value="MITOCHONDRIAL COENZYME A DIPHOSPHATASE NUDT8"/>
    <property type="match status" value="1"/>
</dbReference>
<keyword evidence="3" id="KW-0479">Metal-binding</keyword>
<evidence type="ECO:0000256" key="3">
    <source>
        <dbReference type="ARBA" id="ARBA00022723"/>
    </source>
</evidence>
<dbReference type="InterPro" id="IPR015797">
    <property type="entry name" value="NUDIX_hydrolase-like_dom_sf"/>
</dbReference>
<evidence type="ECO:0000256" key="4">
    <source>
        <dbReference type="ARBA" id="ARBA00022801"/>
    </source>
</evidence>
<dbReference type="SUPFAM" id="SSF55811">
    <property type="entry name" value="Nudix"/>
    <property type="match status" value="1"/>
</dbReference>
<dbReference type="InterPro" id="IPR000086">
    <property type="entry name" value="NUDIX_hydrolase_dom"/>
</dbReference>
<evidence type="ECO:0000256" key="5">
    <source>
        <dbReference type="ARBA" id="ARBA00022842"/>
    </source>
</evidence>
<evidence type="ECO:0000313" key="9">
    <source>
        <dbReference type="Proteomes" id="UP001595814"/>
    </source>
</evidence>
<comment type="cofactor">
    <cofactor evidence="2">
        <name>Mg(2+)</name>
        <dbReference type="ChEBI" id="CHEBI:18420"/>
    </cofactor>
</comment>
<keyword evidence="6" id="KW-0464">Manganese</keyword>
<keyword evidence="4 8" id="KW-0378">Hydrolase</keyword>
<comment type="cofactor">
    <cofactor evidence="1">
        <name>Mn(2+)</name>
        <dbReference type="ChEBI" id="CHEBI:29035"/>
    </cofactor>
</comment>
<evidence type="ECO:0000256" key="1">
    <source>
        <dbReference type="ARBA" id="ARBA00001936"/>
    </source>
</evidence>
<organism evidence="8 9">
    <name type="scientific">Euzebyella saccharophila</name>
    <dbReference type="NCBI Taxonomy" id="679664"/>
    <lineage>
        <taxon>Bacteria</taxon>
        <taxon>Pseudomonadati</taxon>
        <taxon>Bacteroidota</taxon>
        <taxon>Flavobacteriia</taxon>
        <taxon>Flavobacteriales</taxon>
        <taxon>Flavobacteriaceae</taxon>
        <taxon>Euzebyella</taxon>
    </lineage>
</organism>
<dbReference type="PANTHER" id="PTHR12992">
    <property type="entry name" value="NUDIX HYDROLASE"/>
    <property type="match status" value="1"/>
</dbReference>
<evidence type="ECO:0000313" key="8">
    <source>
        <dbReference type="EMBL" id="MFC4094674.1"/>
    </source>
</evidence>
<comment type="caution">
    <text evidence="8">The sequence shown here is derived from an EMBL/GenBank/DDBJ whole genome shotgun (WGS) entry which is preliminary data.</text>
</comment>
<sequence>MNFSEFSVRIPKIKNLDLPGEASHLKMAPEFRVEELRKARLKSKNPKKAGVMALFYPDTGGQTRFLLILRKSHPKDVHSNQVGFPGGKLEKWDRDLQETALRETHEEVGVHPSQIEIIRPLSELYIPPSNFEVFPFLGLYHNKKPFVPQTTEVAALVEVELAQFMKDEVLFTQNLSTSYAANVDVPAFKLNGYTVWGATSMMLSEIRMLLREVL</sequence>
<accession>A0ABV8JJG9</accession>
<dbReference type="EMBL" id="JBHSAW010000003">
    <property type="protein sequence ID" value="MFC4094674.1"/>
    <property type="molecule type" value="Genomic_DNA"/>
</dbReference>
<dbReference type="PROSITE" id="PS51462">
    <property type="entry name" value="NUDIX"/>
    <property type="match status" value="1"/>
</dbReference>
<dbReference type="InterPro" id="IPR045121">
    <property type="entry name" value="CoAse"/>
</dbReference>
<dbReference type="Gene3D" id="3.90.79.10">
    <property type="entry name" value="Nucleoside Triphosphate Pyrophosphohydrolase"/>
    <property type="match status" value="1"/>
</dbReference>